<feature type="transmembrane region" description="Helical" evidence="5">
    <location>
        <begin position="176"/>
        <end position="197"/>
    </location>
</feature>
<protein>
    <submittedName>
        <fullName evidence="8">Multidrug ABC transporter ATP-binding protein</fullName>
    </submittedName>
</protein>
<dbReference type="PANTHER" id="PTHR24221">
    <property type="entry name" value="ATP-BINDING CASSETTE SUB-FAMILY B"/>
    <property type="match status" value="1"/>
</dbReference>
<evidence type="ECO:0000259" key="6">
    <source>
        <dbReference type="PROSITE" id="PS50893"/>
    </source>
</evidence>
<evidence type="ECO:0000256" key="1">
    <source>
        <dbReference type="ARBA" id="ARBA00004651"/>
    </source>
</evidence>
<reference evidence="8" key="2">
    <citation type="submission" date="2020-09" db="EMBL/GenBank/DDBJ databases">
        <authorList>
            <person name="Sun Q."/>
            <person name="Sedlacek I."/>
        </authorList>
    </citation>
    <scope>NUCLEOTIDE SEQUENCE</scope>
    <source>
        <strain evidence="8">CCM 8433</strain>
    </source>
</reference>
<organism evidence="8 9">
    <name type="scientific">Enterococcus alcedinis</name>
    <dbReference type="NCBI Taxonomy" id="1274384"/>
    <lineage>
        <taxon>Bacteria</taxon>
        <taxon>Bacillati</taxon>
        <taxon>Bacillota</taxon>
        <taxon>Bacilli</taxon>
        <taxon>Lactobacillales</taxon>
        <taxon>Enterococcaceae</taxon>
        <taxon>Enterococcus</taxon>
    </lineage>
</organism>
<reference evidence="8" key="1">
    <citation type="journal article" date="2014" name="Int. J. Syst. Evol. Microbiol.">
        <title>Complete genome sequence of Corynebacterium casei LMG S-19264T (=DSM 44701T), isolated from a smear-ripened cheese.</title>
        <authorList>
            <consortium name="US DOE Joint Genome Institute (JGI-PGF)"/>
            <person name="Walter F."/>
            <person name="Albersmeier A."/>
            <person name="Kalinowski J."/>
            <person name="Ruckert C."/>
        </authorList>
    </citation>
    <scope>NUCLEOTIDE SEQUENCE</scope>
    <source>
        <strain evidence="8">CCM 8433</strain>
    </source>
</reference>
<gene>
    <name evidence="8" type="ORF">GCM10011482_24840</name>
</gene>
<evidence type="ECO:0000256" key="3">
    <source>
        <dbReference type="ARBA" id="ARBA00022989"/>
    </source>
</evidence>
<feature type="domain" description="ABC transmembrane type-1" evidence="7">
    <location>
        <begin position="1"/>
        <end position="233"/>
    </location>
</feature>
<evidence type="ECO:0000313" key="9">
    <source>
        <dbReference type="Proteomes" id="UP000622610"/>
    </source>
</evidence>
<feature type="transmembrane region" description="Helical" evidence="5">
    <location>
        <begin position="71"/>
        <end position="89"/>
    </location>
</feature>
<dbReference type="InterPro" id="IPR003439">
    <property type="entry name" value="ABC_transporter-like_ATP-bd"/>
</dbReference>
<feature type="transmembrane region" description="Helical" evidence="5">
    <location>
        <begin position="95"/>
        <end position="116"/>
    </location>
</feature>
<dbReference type="SUPFAM" id="SSF52540">
    <property type="entry name" value="P-loop containing nucleoside triphosphate hydrolases"/>
    <property type="match status" value="1"/>
</dbReference>
<feature type="domain" description="ABC transporter" evidence="6">
    <location>
        <begin position="266"/>
        <end position="451"/>
    </location>
</feature>
<dbReference type="SUPFAM" id="SSF90123">
    <property type="entry name" value="ABC transporter transmembrane region"/>
    <property type="match status" value="1"/>
</dbReference>
<proteinExistence type="predicted"/>
<dbReference type="EMBL" id="BMDT01000022">
    <property type="protein sequence ID" value="GGI66830.1"/>
    <property type="molecule type" value="Genomic_DNA"/>
</dbReference>
<evidence type="ECO:0000256" key="4">
    <source>
        <dbReference type="ARBA" id="ARBA00023136"/>
    </source>
</evidence>
<dbReference type="Pfam" id="PF00005">
    <property type="entry name" value="ABC_tran"/>
    <property type="match status" value="1"/>
</dbReference>
<evidence type="ECO:0000256" key="5">
    <source>
        <dbReference type="SAM" id="Phobius"/>
    </source>
</evidence>
<accession>A0A917N5K6</accession>
<evidence type="ECO:0000259" key="7">
    <source>
        <dbReference type="PROSITE" id="PS50929"/>
    </source>
</evidence>
<sequence>MLICGLSYFDEYPKTNLSESIYLEFKLKAMKKMDTIDYKCYQSLGTGSLVQNIETGASSGKRILFDFYFRLFRELIPSIFFSLIFIATINKNMMIYILLGYLVVFATTNILLKYLYRVKARILNNEEVFNKILIHSFMELVVFRIHKKFPKELSHATNAAEQIIESKTKMTLIHEAFFTVFAFFMTLMKVMILFISWKNDVLSVGALVALLTLIDKAYTPIAIFNVLFVQHKLDQSAFSRFSEFLDMPDDLMLRVGKDLESVEGNLSFKNVCFSYEQKHLFSDLSFDIPAGSSVALVGESGSGKSTIVKQVVGLLKPDSGTIYIDENDMSELNLNQLYNHLSYTSQESPIFDGTLRENMIFDVEVSDDKILEALDNVGLTAFYESLPNGLSTEVGEKGTMLSGGERQRIALARLYFKDAKIVGCSSNSVDRPKMNQICRRNRWRIFHRFFLFTDK</sequence>
<dbReference type="PROSITE" id="PS50893">
    <property type="entry name" value="ABC_TRANSPORTER_2"/>
    <property type="match status" value="1"/>
</dbReference>
<evidence type="ECO:0000256" key="2">
    <source>
        <dbReference type="ARBA" id="ARBA00022692"/>
    </source>
</evidence>
<dbReference type="GO" id="GO:0005886">
    <property type="term" value="C:plasma membrane"/>
    <property type="evidence" value="ECO:0007669"/>
    <property type="project" value="UniProtKB-SubCell"/>
</dbReference>
<dbReference type="InterPro" id="IPR017871">
    <property type="entry name" value="ABC_transporter-like_CS"/>
</dbReference>
<keyword evidence="2 5" id="KW-0812">Transmembrane</keyword>
<keyword evidence="9" id="KW-1185">Reference proteome</keyword>
<dbReference type="GO" id="GO:0034040">
    <property type="term" value="F:ATPase-coupled lipid transmembrane transporter activity"/>
    <property type="evidence" value="ECO:0007669"/>
    <property type="project" value="TreeGrafter"/>
</dbReference>
<dbReference type="InterPro" id="IPR039421">
    <property type="entry name" value="Type_1_exporter"/>
</dbReference>
<dbReference type="InterPro" id="IPR027417">
    <property type="entry name" value="P-loop_NTPase"/>
</dbReference>
<dbReference type="PROSITE" id="PS00211">
    <property type="entry name" value="ABC_TRANSPORTER_1"/>
    <property type="match status" value="1"/>
</dbReference>
<dbReference type="PROSITE" id="PS50929">
    <property type="entry name" value="ABC_TM1F"/>
    <property type="match status" value="1"/>
</dbReference>
<dbReference type="AlphaFoldDB" id="A0A917N5K6"/>
<dbReference type="Gene3D" id="1.20.1560.10">
    <property type="entry name" value="ABC transporter type 1, transmembrane domain"/>
    <property type="match status" value="1"/>
</dbReference>
<dbReference type="PANTHER" id="PTHR24221:SF654">
    <property type="entry name" value="ATP-BINDING CASSETTE SUB-FAMILY B MEMBER 6"/>
    <property type="match status" value="1"/>
</dbReference>
<dbReference type="GO" id="GO:0140359">
    <property type="term" value="F:ABC-type transporter activity"/>
    <property type="evidence" value="ECO:0007669"/>
    <property type="project" value="InterPro"/>
</dbReference>
<name>A0A917N5K6_9ENTE</name>
<dbReference type="GO" id="GO:0005524">
    <property type="term" value="F:ATP binding"/>
    <property type="evidence" value="ECO:0007669"/>
    <property type="project" value="UniProtKB-KW"/>
</dbReference>
<dbReference type="InterPro" id="IPR036640">
    <property type="entry name" value="ABC1_TM_sf"/>
</dbReference>
<evidence type="ECO:0000313" key="8">
    <source>
        <dbReference type="EMBL" id="GGI66830.1"/>
    </source>
</evidence>
<dbReference type="Gene3D" id="3.40.50.300">
    <property type="entry name" value="P-loop containing nucleotide triphosphate hydrolases"/>
    <property type="match status" value="1"/>
</dbReference>
<keyword evidence="3 5" id="KW-1133">Transmembrane helix</keyword>
<feature type="transmembrane region" description="Helical" evidence="5">
    <location>
        <begin position="203"/>
        <end position="228"/>
    </location>
</feature>
<dbReference type="Proteomes" id="UP000622610">
    <property type="component" value="Unassembled WGS sequence"/>
</dbReference>
<comment type="caution">
    <text evidence="8">The sequence shown here is derived from an EMBL/GenBank/DDBJ whole genome shotgun (WGS) entry which is preliminary data.</text>
</comment>
<keyword evidence="8" id="KW-0547">Nucleotide-binding</keyword>
<keyword evidence="4 5" id="KW-0472">Membrane</keyword>
<dbReference type="InterPro" id="IPR011527">
    <property type="entry name" value="ABC1_TM_dom"/>
</dbReference>
<comment type="subcellular location">
    <subcellularLocation>
        <location evidence="1">Cell membrane</location>
        <topology evidence="1">Multi-pass membrane protein</topology>
    </subcellularLocation>
</comment>
<keyword evidence="8" id="KW-0067">ATP-binding</keyword>
<dbReference type="GO" id="GO:0016887">
    <property type="term" value="F:ATP hydrolysis activity"/>
    <property type="evidence" value="ECO:0007669"/>
    <property type="project" value="InterPro"/>
</dbReference>